<dbReference type="EMBL" id="MFBS01000025">
    <property type="protein sequence ID" value="OGE09093.1"/>
    <property type="molecule type" value="Genomic_DNA"/>
</dbReference>
<proteinExistence type="predicted"/>
<protein>
    <recommendedName>
        <fullName evidence="4">Gram-positive cocci surface proteins LPxTG domain-containing protein</fullName>
    </recommendedName>
</protein>
<evidence type="ECO:0008006" key="4">
    <source>
        <dbReference type="Google" id="ProtNLM"/>
    </source>
</evidence>
<reference evidence="2 3" key="1">
    <citation type="journal article" date="2016" name="Nat. Commun.">
        <title>Thousands of microbial genomes shed light on interconnected biogeochemical processes in an aquifer system.</title>
        <authorList>
            <person name="Anantharaman K."/>
            <person name="Brown C.T."/>
            <person name="Hug L.A."/>
            <person name="Sharon I."/>
            <person name="Castelle C.J."/>
            <person name="Probst A.J."/>
            <person name="Thomas B.C."/>
            <person name="Singh A."/>
            <person name="Wilkins M.J."/>
            <person name="Karaoz U."/>
            <person name="Brodie E.L."/>
            <person name="Williams K.H."/>
            <person name="Hubbard S.S."/>
            <person name="Banfield J.F."/>
        </authorList>
    </citation>
    <scope>NUCLEOTIDE SEQUENCE [LARGE SCALE GENOMIC DNA]</scope>
</reference>
<evidence type="ECO:0000313" key="3">
    <source>
        <dbReference type="Proteomes" id="UP000179227"/>
    </source>
</evidence>
<dbReference type="AlphaFoldDB" id="A0A1F5HYB6"/>
<accession>A0A1F5HYB6</accession>
<feature type="compositionally biased region" description="Gly residues" evidence="1">
    <location>
        <begin position="129"/>
        <end position="144"/>
    </location>
</feature>
<name>A0A1F5HYB6_9BACT</name>
<sequence length="184" mass="18031">MKHALFLTPLAALVLILVSATKIWAVSYDITGNGAGSTSNVTVNQQNSTNVNQNNQSNINNNVNSNCNTGGNSASGNTGGNVGVNTGDCSTNVNISNQANTNNAQVNCSTCPKPSPTPKPGASNPPVGGPGGGDGGNGGGGGAAGAADGGQVLGETGVAENLALLSLGMTMVLGGLWQVKRVLV</sequence>
<gene>
    <name evidence="2" type="ORF">A3A60_01375</name>
</gene>
<feature type="region of interest" description="Disordered" evidence="1">
    <location>
        <begin position="103"/>
        <end position="144"/>
    </location>
</feature>
<evidence type="ECO:0000256" key="1">
    <source>
        <dbReference type="SAM" id="MobiDB-lite"/>
    </source>
</evidence>
<organism evidence="2 3">
    <name type="scientific">Candidatus Curtissbacteria bacterium RIFCSPLOWO2_01_FULL_42_26</name>
    <dbReference type="NCBI Taxonomy" id="1797729"/>
    <lineage>
        <taxon>Bacteria</taxon>
        <taxon>Candidatus Curtissiibacteriota</taxon>
    </lineage>
</organism>
<evidence type="ECO:0000313" key="2">
    <source>
        <dbReference type="EMBL" id="OGE09093.1"/>
    </source>
</evidence>
<dbReference type="Proteomes" id="UP000179227">
    <property type="component" value="Unassembled WGS sequence"/>
</dbReference>
<comment type="caution">
    <text evidence="2">The sequence shown here is derived from an EMBL/GenBank/DDBJ whole genome shotgun (WGS) entry which is preliminary data.</text>
</comment>